<organism evidence="3 4">
    <name type="scientific">Alteraurantiacibacter palmitatis</name>
    <dbReference type="NCBI Taxonomy" id="2054628"/>
    <lineage>
        <taxon>Bacteria</taxon>
        <taxon>Pseudomonadati</taxon>
        <taxon>Pseudomonadota</taxon>
        <taxon>Alphaproteobacteria</taxon>
        <taxon>Sphingomonadales</taxon>
        <taxon>Erythrobacteraceae</taxon>
        <taxon>Alteraurantiacibacter</taxon>
    </lineage>
</organism>
<accession>A0ABV7E7U5</accession>
<protein>
    <recommendedName>
        <fullName evidence="2">Macrodomain Ori protein</fullName>
    </recommendedName>
</protein>
<dbReference type="InterPro" id="IPR007335">
    <property type="entry name" value="DUF413"/>
</dbReference>
<reference evidence="4" key="1">
    <citation type="journal article" date="2019" name="Int. J. Syst. Evol. Microbiol.">
        <title>The Global Catalogue of Microorganisms (GCM) 10K type strain sequencing project: providing services to taxonomists for standard genome sequencing and annotation.</title>
        <authorList>
            <consortium name="The Broad Institute Genomics Platform"/>
            <consortium name="The Broad Institute Genome Sequencing Center for Infectious Disease"/>
            <person name="Wu L."/>
            <person name="Ma J."/>
        </authorList>
    </citation>
    <scope>NUCLEOTIDE SEQUENCE [LARGE SCALE GENOMIC DNA]</scope>
    <source>
        <strain evidence="4">KCTC 52607</strain>
    </source>
</reference>
<proteinExistence type="inferred from homology"/>
<evidence type="ECO:0000313" key="4">
    <source>
        <dbReference type="Proteomes" id="UP001595456"/>
    </source>
</evidence>
<sequence>MLNARECAALIEQHLAFYLALHEGRRRPKTAAQRRFIDVARGIAEPSTVHEYAYVWYLTNLGKAPRKPTSLLPAWVRSDSTTINQRLDDAERNMRGWRPWH</sequence>
<gene>
    <name evidence="3" type="primary">maoP</name>
    <name evidence="3" type="ORF">ACFODU_07845</name>
</gene>
<evidence type="ECO:0000256" key="2">
    <source>
        <dbReference type="ARBA" id="ARBA00093628"/>
    </source>
</evidence>
<keyword evidence="4" id="KW-1185">Reference proteome</keyword>
<dbReference type="RefSeq" id="WP_336925123.1">
    <property type="nucleotide sequence ID" value="NZ_JBANRO010000003.1"/>
</dbReference>
<comment type="caution">
    <text evidence="3">The sequence shown here is derived from an EMBL/GenBank/DDBJ whole genome shotgun (WGS) entry which is preliminary data.</text>
</comment>
<dbReference type="EMBL" id="JBHRST010000009">
    <property type="protein sequence ID" value="MFC3097712.1"/>
    <property type="molecule type" value="Genomic_DNA"/>
</dbReference>
<evidence type="ECO:0000256" key="1">
    <source>
        <dbReference type="ARBA" id="ARBA00093464"/>
    </source>
</evidence>
<dbReference type="Pfam" id="PF04219">
    <property type="entry name" value="DUF413"/>
    <property type="match status" value="1"/>
</dbReference>
<comment type="similarity">
    <text evidence="1">Belongs to the MaoP family.</text>
</comment>
<dbReference type="Proteomes" id="UP001595456">
    <property type="component" value="Unassembled WGS sequence"/>
</dbReference>
<evidence type="ECO:0000313" key="3">
    <source>
        <dbReference type="EMBL" id="MFC3097712.1"/>
    </source>
</evidence>
<name>A0ABV7E7U5_9SPHN</name>